<dbReference type="Gene3D" id="1.25.40.90">
    <property type="match status" value="1"/>
</dbReference>
<accession>A0AAW1YC92</accession>
<comment type="caution">
    <text evidence="9">The sequence shown here is derived from an EMBL/GenBank/DDBJ whole genome shotgun (WGS) entry which is preliminary data.</text>
</comment>
<dbReference type="InterPro" id="IPR002014">
    <property type="entry name" value="VHS_dom"/>
</dbReference>
<gene>
    <name evidence="9" type="ORF">M0R45_012133</name>
</gene>
<dbReference type="CDD" id="cd14231">
    <property type="entry name" value="GAT_GGA-like_plant"/>
    <property type="match status" value="1"/>
</dbReference>
<evidence type="ECO:0000256" key="1">
    <source>
        <dbReference type="ARBA" id="ARBA00004170"/>
    </source>
</evidence>
<feature type="compositionally biased region" description="Polar residues" evidence="6">
    <location>
        <begin position="306"/>
        <end position="321"/>
    </location>
</feature>
<feature type="domain" description="VHS" evidence="7">
    <location>
        <begin position="9"/>
        <end position="138"/>
    </location>
</feature>
<dbReference type="InterPro" id="IPR044836">
    <property type="entry name" value="TOL_plant"/>
</dbReference>
<evidence type="ECO:0000259" key="8">
    <source>
        <dbReference type="PROSITE" id="PS50909"/>
    </source>
</evidence>
<evidence type="ECO:0000259" key="7">
    <source>
        <dbReference type="PROSITE" id="PS50179"/>
    </source>
</evidence>
<feature type="compositionally biased region" description="Low complexity" evidence="6">
    <location>
        <begin position="154"/>
        <end position="163"/>
    </location>
</feature>
<dbReference type="FunFam" id="1.20.58.160:FF:000004">
    <property type="entry name" value="TOM1-like protein 2"/>
    <property type="match status" value="1"/>
</dbReference>
<dbReference type="PANTHER" id="PTHR45898">
    <property type="entry name" value="TOM1-LIKE PROTEIN"/>
    <property type="match status" value="1"/>
</dbReference>
<evidence type="ECO:0000256" key="4">
    <source>
        <dbReference type="ARBA" id="ARBA00022927"/>
    </source>
</evidence>
<dbReference type="GO" id="GO:0035091">
    <property type="term" value="F:phosphatidylinositol binding"/>
    <property type="evidence" value="ECO:0007669"/>
    <property type="project" value="InterPro"/>
</dbReference>
<dbReference type="AlphaFoldDB" id="A0AAW1YC92"/>
<evidence type="ECO:0000256" key="6">
    <source>
        <dbReference type="SAM" id="MobiDB-lite"/>
    </source>
</evidence>
<dbReference type="SUPFAM" id="SSF89009">
    <property type="entry name" value="GAT-like domain"/>
    <property type="match status" value="1"/>
</dbReference>
<keyword evidence="10" id="KW-1185">Reference proteome</keyword>
<dbReference type="SMART" id="SM00288">
    <property type="entry name" value="VHS"/>
    <property type="match status" value="1"/>
</dbReference>
<dbReference type="Pfam" id="PF00790">
    <property type="entry name" value="VHS"/>
    <property type="match status" value="1"/>
</dbReference>
<dbReference type="PROSITE" id="PS50179">
    <property type="entry name" value="VHS"/>
    <property type="match status" value="1"/>
</dbReference>
<dbReference type="Pfam" id="PF03127">
    <property type="entry name" value="GAT"/>
    <property type="match status" value="1"/>
</dbReference>
<dbReference type="GO" id="GO:0005737">
    <property type="term" value="C:cytoplasm"/>
    <property type="evidence" value="ECO:0007669"/>
    <property type="project" value="UniProtKB-ARBA"/>
</dbReference>
<dbReference type="EMBL" id="JBEDUW010000002">
    <property type="protein sequence ID" value="KAK9946684.1"/>
    <property type="molecule type" value="Genomic_DNA"/>
</dbReference>
<feature type="region of interest" description="Disordered" evidence="6">
    <location>
        <begin position="656"/>
        <end position="686"/>
    </location>
</feature>
<keyword evidence="5" id="KW-0472">Membrane</keyword>
<evidence type="ECO:0000256" key="3">
    <source>
        <dbReference type="ARBA" id="ARBA00022448"/>
    </source>
</evidence>
<keyword evidence="4" id="KW-0653">Protein transport</keyword>
<dbReference type="Proteomes" id="UP001457282">
    <property type="component" value="Unassembled WGS sequence"/>
</dbReference>
<feature type="domain" description="GAT" evidence="8">
    <location>
        <begin position="180"/>
        <end position="268"/>
    </location>
</feature>
<comment type="subcellular location">
    <subcellularLocation>
        <location evidence="1">Membrane</location>
        <topology evidence="1">Peripheral membrane protein</topology>
    </subcellularLocation>
</comment>
<dbReference type="InterPro" id="IPR038425">
    <property type="entry name" value="GAT_sf"/>
</dbReference>
<dbReference type="InterPro" id="IPR008942">
    <property type="entry name" value="ENTH_VHS"/>
</dbReference>
<reference evidence="9 10" key="1">
    <citation type="journal article" date="2023" name="G3 (Bethesda)">
        <title>A chromosome-length genome assembly and annotation of blackberry (Rubus argutus, cv. 'Hillquist').</title>
        <authorList>
            <person name="Bruna T."/>
            <person name="Aryal R."/>
            <person name="Dudchenko O."/>
            <person name="Sargent D.J."/>
            <person name="Mead D."/>
            <person name="Buti M."/>
            <person name="Cavallini A."/>
            <person name="Hytonen T."/>
            <person name="Andres J."/>
            <person name="Pham M."/>
            <person name="Weisz D."/>
            <person name="Mascagni F."/>
            <person name="Usai G."/>
            <person name="Natali L."/>
            <person name="Bassil N."/>
            <person name="Fernandez G.E."/>
            <person name="Lomsadze A."/>
            <person name="Armour M."/>
            <person name="Olukolu B."/>
            <person name="Poorten T."/>
            <person name="Britton C."/>
            <person name="Davik J."/>
            <person name="Ashrafi H."/>
            <person name="Aiden E.L."/>
            <person name="Borodovsky M."/>
            <person name="Worthington M."/>
        </authorList>
    </citation>
    <scope>NUCLEOTIDE SEQUENCE [LARGE SCALE GENOMIC DNA]</scope>
    <source>
        <strain evidence="9">PI 553951</strain>
    </source>
</reference>
<evidence type="ECO:0000313" key="9">
    <source>
        <dbReference type="EMBL" id="KAK9946684.1"/>
    </source>
</evidence>
<feature type="compositionally biased region" description="Polar residues" evidence="6">
    <location>
        <begin position="657"/>
        <end position="674"/>
    </location>
</feature>
<evidence type="ECO:0000313" key="10">
    <source>
        <dbReference type="Proteomes" id="UP001457282"/>
    </source>
</evidence>
<feature type="region of interest" description="Disordered" evidence="6">
    <location>
        <begin position="267"/>
        <end position="339"/>
    </location>
</feature>
<proteinExistence type="inferred from homology"/>
<feature type="compositionally biased region" description="Low complexity" evidence="6">
    <location>
        <begin position="323"/>
        <end position="335"/>
    </location>
</feature>
<dbReference type="SUPFAM" id="SSF48464">
    <property type="entry name" value="ENTH/VHS domain"/>
    <property type="match status" value="1"/>
</dbReference>
<feature type="region of interest" description="Disordered" evidence="6">
    <location>
        <begin position="144"/>
        <end position="179"/>
    </location>
</feature>
<keyword evidence="3" id="KW-0813">Transport</keyword>
<protein>
    <submittedName>
        <fullName evidence="9">Uncharacterized protein</fullName>
    </submittedName>
</protein>
<dbReference type="InterPro" id="IPR004152">
    <property type="entry name" value="GAT_dom"/>
</dbReference>
<sequence>MVNSMVERATSDMLIGPDWAMNIEICDICNHDPVQAKDVVKGIKKRLGSRNSKVQLLALTLLETIIKNCGDIVHMHVAEKDLLHEMVKIVKKKPDYHVKEKILILIDTWQEAFGGPRARYPQYYAAYQELLRAGAVFPHRSDAAAPVFTPPQTQPLTSLPQNLHNPDLPKDTPEPSAEAEFPTLSLTEIQNARGIMDVLAEMLSAIDPENREGLRQEVIVDLVDQCRTYKQRVVHLVNSTSDESLLCQGLALNDDLQRLLAKHEAIASGNPVQPDKPKPGPAGALVDVGGPLVDTGNDNKQHDGRSTSGSGASSNPLNQLLLTAPPTTNGPTPTTKVDPKMDLLSGDDFNSPKTDTLALVPVGDQQTSSTPVSNALVLMDMFSDSNSVPNSVNTHSSNVANQANPLNPQFQQQRNFQAPQGGIHPNGSVQNMGAPQYEQSLYAQGAGPAWNGQIMQQQQPPSPGYGSPTSGSLPPPPWEAQSTDDGSAVAGSPYAPPMQVTQVVVTHAQGGFHPQGLQRSGSDPVVGMYIQPITSTHLSAINQQVAPSSPLGLAPPQPVQGSSMGMLPQPPTQAGHMSSGYPQQMYGNQMVPYGYDQQQQQAQYLQQQQQHGQYLQQQHQQAQYLQQQQLHAQYYHQQQQQQQQAQYLQQQMHGLSVNDNGMRNSYQSPTSSYVPPSRPSKPEDKLFGDLVDFAKLKPTKPAAGRTGSI</sequence>
<dbReference type="GO" id="GO:0043328">
    <property type="term" value="P:protein transport to vacuole involved in ubiquitin-dependent protein catabolic process via the multivesicular body sorting pathway"/>
    <property type="evidence" value="ECO:0007669"/>
    <property type="project" value="InterPro"/>
</dbReference>
<dbReference type="PANTHER" id="PTHR45898:SF4">
    <property type="entry name" value="TARGET OF MYB PROTEIN 1"/>
    <property type="match status" value="1"/>
</dbReference>
<dbReference type="GO" id="GO:0016020">
    <property type="term" value="C:membrane"/>
    <property type="evidence" value="ECO:0007669"/>
    <property type="project" value="UniProtKB-SubCell"/>
</dbReference>
<evidence type="ECO:0000256" key="5">
    <source>
        <dbReference type="ARBA" id="ARBA00023136"/>
    </source>
</evidence>
<dbReference type="Gene3D" id="1.20.58.160">
    <property type="match status" value="1"/>
</dbReference>
<dbReference type="PROSITE" id="PS50909">
    <property type="entry name" value="GAT"/>
    <property type="match status" value="1"/>
</dbReference>
<dbReference type="FunFam" id="1.25.40.90:FF:000028">
    <property type="entry name" value="TOM1-like protein 2"/>
    <property type="match status" value="1"/>
</dbReference>
<comment type="similarity">
    <text evidence="2">Belongs to the TOM1 family.</text>
</comment>
<name>A0AAW1YC92_RUBAR</name>
<dbReference type="GO" id="GO:0043130">
    <property type="term" value="F:ubiquitin binding"/>
    <property type="evidence" value="ECO:0007669"/>
    <property type="project" value="InterPro"/>
</dbReference>
<dbReference type="CDD" id="cd03561">
    <property type="entry name" value="VHS"/>
    <property type="match status" value="1"/>
</dbReference>
<feature type="compositionally biased region" description="Low complexity" evidence="6">
    <location>
        <begin position="456"/>
        <end position="472"/>
    </location>
</feature>
<feature type="region of interest" description="Disordered" evidence="6">
    <location>
        <begin position="452"/>
        <end position="492"/>
    </location>
</feature>
<organism evidence="9 10">
    <name type="scientific">Rubus argutus</name>
    <name type="common">Southern blackberry</name>
    <dbReference type="NCBI Taxonomy" id="59490"/>
    <lineage>
        <taxon>Eukaryota</taxon>
        <taxon>Viridiplantae</taxon>
        <taxon>Streptophyta</taxon>
        <taxon>Embryophyta</taxon>
        <taxon>Tracheophyta</taxon>
        <taxon>Spermatophyta</taxon>
        <taxon>Magnoliopsida</taxon>
        <taxon>eudicotyledons</taxon>
        <taxon>Gunneridae</taxon>
        <taxon>Pentapetalae</taxon>
        <taxon>rosids</taxon>
        <taxon>fabids</taxon>
        <taxon>Rosales</taxon>
        <taxon>Rosaceae</taxon>
        <taxon>Rosoideae</taxon>
        <taxon>Rosoideae incertae sedis</taxon>
        <taxon>Rubus</taxon>
    </lineage>
</organism>
<evidence type="ECO:0000256" key="2">
    <source>
        <dbReference type="ARBA" id="ARBA00007708"/>
    </source>
</evidence>